<dbReference type="GO" id="GO:0016020">
    <property type="term" value="C:membrane"/>
    <property type="evidence" value="ECO:0007669"/>
    <property type="project" value="TreeGrafter"/>
</dbReference>
<dbReference type="RefSeq" id="WP_179717244.1">
    <property type="nucleotide sequence ID" value="NZ_JACBZT010000001.1"/>
</dbReference>
<evidence type="ECO:0000259" key="2">
    <source>
        <dbReference type="PROSITE" id="PS50093"/>
    </source>
</evidence>
<dbReference type="Gene3D" id="2.60.40.10">
    <property type="entry name" value="Immunoglobulins"/>
    <property type="match status" value="5"/>
</dbReference>
<organism evidence="3 4">
    <name type="scientific">Petropleomorpha daqingensis</name>
    <dbReference type="NCBI Taxonomy" id="2026353"/>
    <lineage>
        <taxon>Bacteria</taxon>
        <taxon>Bacillati</taxon>
        <taxon>Actinomycetota</taxon>
        <taxon>Actinomycetes</taxon>
        <taxon>Geodermatophilales</taxon>
        <taxon>Geodermatophilaceae</taxon>
        <taxon>Petropleomorpha</taxon>
    </lineage>
</organism>
<dbReference type="PANTHER" id="PTHR46182:SF2">
    <property type="entry name" value="FI19480P1"/>
    <property type="match status" value="1"/>
</dbReference>
<dbReference type="GO" id="GO:0031410">
    <property type="term" value="C:cytoplasmic vesicle"/>
    <property type="evidence" value="ECO:0007669"/>
    <property type="project" value="TreeGrafter"/>
</dbReference>
<dbReference type="EMBL" id="JACBZT010000001">
    <property type="protein sequence ID" value="NYJ06259.1"/>
    <property type="molecule type" value="Genomic_DNA"/>
</dbReference>
<dbReference type="SUPFAM" id="SSF50998">
    <property type="entry name" value="Quinoprotein alcohol dehydrogenase-like"/>
    <property type="match status" value="1"/>
</dbReference>
<feature type="domain" description="PKD" evidence="2">
    <location>
        <begin position="1166"/>
        <end position="1248"/>
    </location>
</feature>
<evidence type="ECO:0000313" key="4">
    <source>
        <dbReference type="Proteomes" id="UP000541969"/>
    </source>
</evidence>
<dbReference type="GO" id="GO:0005975">
    <property type="term" value="P:carbohydrate metabolic process"/>
    <property type="evidence" value="ECO:0007669"/>
    <property type="project" value="UniProtKB-ARBA"/>
</dbReference>
<dbReference type="PROSITE" id="PS50093">
    <property type="entry name" value="PKD"/>
    <property type="match status" value="5"/>
</dbReference>
<feature type="domain" description="PKD" evidence="2">
    <location>
        <begin position="782"/>
        <end position="863"/>
    </location>
</feature>
<dbReference type="Pfam" id="PF13385">
    <property type="entry name" value="Laminin_G_3"/>
    <property type="match status" value="1"/>
</dbReference>
<feature type="chain" id="PRO_5032541628" evidence="1">
    <location>
        <begin position="27"/>
        <end position="1853"/>
    </location>
</feature>
<protein>
    <submittedName>
        <fullName evidence="3">PKD repeat protein</fullName>
    </submittedName>
</protein>
<evidence type="ECO:0000256" key="1">
    <source>
        <dbReference type="SAM" id="SignalP"/>
    </source>
</evidence>
<dbReference type="CDD" id="cd00146">
    <property type="entry name" value="PKD"/>
    <property type="match status" value="5"/>
</dbReference>
<feature type="domain" description="PKD" evidence="2">
    <location>
        <begin position="1469"/>
        <end position="1551"/>
    </location>
</feature>
<dbReference type="InterPro" id="IPR000601">
    <property type="entry name" value="PKD_dom"/>
</dbReference>
<reference evidence="3 4" key="1">
    <citation type="submission" date="2020-07" db="EMBL/GenBank/DDBJ databases">
        <title>Sequencing the genomes of 1000 actinobacteria strains.</title>
        <authorList>
            <person name="Klenk H.-P."/>
        </authorList>
    </citation>
    <scope>NUCLEOTIDE SEQUENCE [LARGE SCALE GENOMIC DNA]</scope>
    <source>
        <strain evidence="3 4">DSM 104001</strain>
    </source>
</reference>
<feature type="signal peptide" evidence="1">
    <location>
        <begin position="1"/>
        <end position="26"/>
    </location>
</feature>
<proteinExistence type="predicted"/>
<dbReference type="Proteomes" id="UP000541969">
    <property type="component" value="Unassembled WGS sequence"/>
</dbReference>
<feature type="domain" description="PKD" evidence="2">
    <location>
        <begin position="1555"/>
        <end position="1638"/>
    </location>
</feature>
<dbReference type="InterPro" id="IPR029865">
    <property type="entry name" value="KIAA0319-like"/>
</dbReference>
<dbReference type="InterPro" id="IPR013783">
    <property type="entry name" value="Ig-like_fold"/>
</dbReference>
<dbReference type="InterPro" id="IPR013320">
    <property type="entry name" value="ConA-like_dom_sf"/>
</dbReference>
<comment type="caution">
    <text evidence="3">The sequence shown here is derived from an EMBL/GenBank/DDBJ whole genome shotgun (WGS) entry which is preliminary data.</text>
</comment>
<dbReference type="InterPro" id="IPR035986">
    <property type="entry name" value="PKD_dom_sf"/>
</dbReference>
<gene>
    <name evidence="3" type="ORF">GGQ55_002537</name>
</gene>
<dbReference type="InterPro" id="IPR011047">
    <property type="entry name" value="Quinoprotein_ADH-like_sf"/>
</dbReference>
<dbReference type="Gene3D" id="2.60.120.200">
    <property type="match status" value="1"/>
</dbReference>
<sequence>MRTLSAALIFLLVAGVLALLAPGARADTAPTPPNPTTNPETVSADALPTVQVNGVVWSMVTVGNTVYATGSFTSARPAGALPGVNETPRANLVAFDLTTGVMTSWNHTLNGQGRIIVASPDKSRIYVGGDFTTVDGQPRGHVAAFDVSTGNLVPGFAPTSNGITYALAATNDTVYAGGTFNTAGGQTRTRLAAYLASDGSLTDWAPTANHNVRGIILDPTGQRVVIAGQFDQVNSVPAVALASVNLAGGDTKTWQYGITNAGDSGGVYNLKSDGVRAYAMTYGFQVGNIEGVVAFNPTDLSLVWMNDCHGDPYDVWSNGTIVYNASHTHDCETSGSFPDPHPRDWKRAIAMTTAVTGTLKATTQVPRYGSWAGRPHPSVLDWFPTIPPGTYTGQDQGTWSVTGGGDYVAFGGEFVSVNNSLQQGLVRFGTKNVAPNLRGPELTSAQQRPNALSITPGTVNVSWPSSWDMDNEDLTYNLYRNSETTPLLTQTVKSQWWNVPTQRYTDTQPAGATVTYRVTVNDPFGNTVSSLSSPQVTVAGSTDAYATAILADSPAEYWRLGETNGSVAQDAVNTRNLNESGGVTQGVPGAFGTDRAVGLDGSANAQLQINDHIETPGNAFSFEGWVRTTTGGIIAQEIDRDSLPGQLLYNRILYVDNAGRLTLGVTGIGFVNGQTALTYPTLRSPSVLTDGNWHYVVGTIGSAGAMLYVDGAQVAGDASMTAGNPYLSAAWWTFGTGDMAGFPNAPASPSLTGGLDELAIYPSVLTSAKVAQHYSTATGQSVNASPSPAFTSTRTPLNVAVDASTSSDPDGTIASYAWDFGDGGTGSGVTASHAYAAAGTYTVTLTVTDNGGRTATVSRPLAIAGLNALPTASFTTTPNGLAVSVDASASADSDGQIASYAWDWGDGSPAGSGVTSSHTYATTGTYTITLTVTDDAGGTRSATRSVVAGTILARDAFGRIVASGLGTADVGGAWTAAAGSSRMSVNNGTATLGLPTANVNTTGYLGLSQTDSELRTAFSLSAAPTGNGTYVYLTGRRVNGVGEYRVRVRFMADGRIALGLSRVVGTAEGFPSGETIVNGLTYTVGQTLNARVQTTLANGTTTVTAAVWTTGAEPATPQLTRTDANASLQVAGGAGIGVFRPTGTTNATDVRFTSFRVTAVAGPVAPNQNPTAAFTATQNGLTVGVDGTGSSDPDGQIASYAWNWGDSTAPGSGATASHTYAAAGTYTVTLTVTDNRGGTATTTHDVTVANAPAVIAQDAFGRTVSSGLGTADVGGAWVAAAGSSRMSVNNGTATLGLPTANVNTTGYLNVSQTDSELRTTFSLSAAPTGNGTYVYLTGRRVNGVGEYRVRVRLLANGTVGLALSRLTGTTEAFPNGEVIVPGLTYTAGQTMSARVQTTESGGTTTITAAVWTTGAEPVGAQLTRTDTTVALQAPGGVGLGVHRPTGTTAVTDVRFTSFRVTPVGGGTPANTPPTASFTATPSGLAVSVNGSASNDPGGSVASYSWGWGDGTTPGTGVTAGHTYAAGGTYTITLTVTDNGGLTGTTTRTVTVAPNTNPPPTAAFTVAANGLTASVDGSGSSDPGGSIASYSWGWGDNTALGTGATATHTYAAGGTYTITLTVTDNGGAINTVSHAVTVTQTAPVIVNDTFNRTVSGGLGTADVGGAWTASAGATRQSVTQNMAIMTLDAAGQNTGSYLGGVAQTSADIRTTVSSTNAPTGNGTYVYVSGRRVNNVGEYRVRIRLLADGTIGLALSRLTGTTEAFPNGEVIVPGVTYTAGMVLNVHVQVFGTGTTTVRASVWTSGNEPTTWQLTRTDTTAGLQANGGIGLAVHRPSGTTANTAVRFGTLTVTAVA</sequence>
<evidence type="ECO:0000313" key="3">
    <source>
        <dbReference type="EMBL" id="NYJ06259.1"/>
    </source>
</evidence>
<dbReference type="InterPro" id="IPR022409">
    <property type="entry name" value="PKD/Chitinase_dom"/>
</dbReference>
<dbReference type="SUPFAM" id="SSF49899">
    <property type="entry name" value="Concanavalin A-like lectins/glucanases"/>
    <property type="match status" value="1"/>
</dbReference>
<dbReference type="PANTHER" id="PTHR46182">
    <property type="entry name" value="FI19480P1"/>
    <property type="match status" value="1"/>
</dbReference>
<name>A0A853CGZ2_9ACTN</name>
<accession>A0A853CGZ2</accession>
<dbReference type="SUPFAM" id="SSF49299">
    <property type="entry name" value="PKD domain"/>
    <property type="match status" value="5"/>
</dbReference>
<keyword evidence="1" id="KW-0732">Signal</keyword>
<keyword evidence="4" id="KW-1185">Reference proteome</keyword>
<dbReference type="SMART" id="SM00089">
    <property type="entry name" value="PKD"/>
    <property type="match status" value="5"/>
</dbReference>
<feature type="domain" description="PKD" evidence="2">
    <location>
        <begin position="870"/>
        <end position="946"/>
    </location>
</feature>
<dbReference type="Pfam" id="PF18911">
    <property type="entry name" value="PKD_4"/>
    <property type="match status" value="5"/>
</dbReference>